<dbReference type="KEGG" id="cai:Caci_6275"/>
<protein>
    <submittedName>
        <fullName evidence="3">Uncharacterized protein</fullName>
    </submittedName>
</protein>
<dbReference type="RefSeq" id="WP_015794858.1">
    <property type="nucleotide sequence ID" value="NC_013131.1"/>
</dbReference>
<dbReference type="HOGENOM" id="CLU_935931_0_0_11"/>
<feature type="compositionally biased region" description="Pro residues" evidence="1">
    <location>
        <begin position="286"/>
        <end position="297"/>
    </location>
</feature>
<dbReference type="AlphaFoldDB" id="C7QK55"/>
<evidence type="ECO:0000313" key="3">
    <source>
        <dbReference type="EMBL" id="ACU75129.1"/>
    </source>
</evidence>
<proteinExistence type="predicted"/>
<keyword evidence="2" id="KW-0472">Membrane</keyword>
<evidence type="ECO:0000313" key="4">
    <source>
        <dbReference type="Proteomes" id="UP000000851"/>
    </source>
</evidence>
<keyword evidence="2" id="KW-1133">Transmembrane helix</keyword>
<organism evidence="3 4">
    <name type="scientific">Catenulispora acidiphila (strain DSM 44928 / JCM 14897 / NBRC 102108 / NRRL B-24433 / ID139908)</name>
    <dbReference type="NCBI Taxonomy" id="479433"/>
    <lineage>
        <taxon>Bacteria</taxon>
        <taxon>Bacillati</taxon>
        <taxon>Actinomycetota</taxon>
        <taxon>Actinomycetes</taxon>
        <taxon>Catenulisporales</taxon>
        <taxon>Catenulisporaceae</taxon>
        <taxon>Catenulispora</taxon>
    </lineage>
</organism>
<gene>
    <name evidence="3" type="ordered locus">Caci_6275</name>
</gene>
<feature type="region of interest" description="Disordered" evidence="1">
    <location>
        <begin position="248"/>
        <end position="297"/>
    </location>
</feature>
<accession>C7QK55</accession>
<keyword evidence="2" id="KW-0812">Transmembrane</keyword>
<keyword evidence="4" id="KW-1185">Reference proteome</keyword>
<reference evidence="3 4" key="1">
    <citation type="journal article" date="2009" name="Stand. Genomic Sci.">
        <title>Complete genome sequence of Catenulispora acidiphila type strain (ID 139908).</title>
        <authorList>
            <person name="Copeland A."/>
            <person name="Lapidus A."/>
            <person name="Glavina Del Rio T."/>
            <person name="Nolan M."/>
            <person name="Lucas S."/>
            <person name="Chen F."/>
            <person name="Tice H."/>
            <person name="Cheng J.F."/>
            <person name="Bruce D."/>
            <person name="Goodwin L."/>
            <person name="Pitluck S."/>
            <person name="Mikhailova N."/>
            <person name="Pati A."/>
            <person name="Ivanova N."/>
            <person name="Mavromatis K."/>
            <person name="Chen A."/>
            <person name="Palaniappan K."/>
            <person name="Chain P."/>
            <person name="Land M."/>
            <person name="Hauser L."/>
            <person name="Chang Y.J."/>
            <person name="Jeffries C.D."/>
            <person name="Chertkov O."/>
            <person name="Brettin T."/>
            <person name="Detter J.C."/>
            <person name="Han C."/>
            <person name="Ali Z."/>
            <person name="Tindall B.J."/>
            <person name="Goker M."/>
            <person name="Bristow J."/>
            <person name="Eisen J.A."/>
            <person name="Markowitz V."/>
            <person name="Hugenholtz P."/>
            <person name="Kyrpides N.C."/>
            <person name="Klenk H.P."/>
        </authorList>
    </citation>
    <scope>NUCLEOTIDE SEQUENCE [LARGE SCALE GENOMIC DNA]</scope>
    <source>
        <strain evidence="4">DSM 44928 / JCM 14897 / NBRC 102108 / NRRL B-24433 / ID139908</strain>
    </source>
</reference>
<feature type="region of interest" description="Disordered" evidence="1">
    <location>
        <begin position="67"/>
        <end position="127"/>
    </location>
</feature>
<feature type="compositionally biased region" description="Low complexity" evidence="1">
    <location>
        <begin position="98"/>
        <end position="127"/>
    </location>
</feature>
<feature type="compositionally biased region" description="Low complexity" evidence="1">
    <location>
        <begin position="77"/>
        <end position="90"/>
    </location>
</feature>
<name>C7QK55_CATAD</name>
<evidence type="ECO:0000256" key="1">
    <source>
        <dbReference type="SAM" id="MobiDB-lite"/>
    </source>
</evidence>
<evidence type="ECO:0000256" key="2">
    <source>
        <dbReference type="SAM" id="Phobius"/>
    </source>
</evidence>
<feature type="transmembrane region" description="Helical" evidence="2">
    <location>
        <begin position="42"/>
        <end position="62"/>
    </location>
</feature>
<dbReference type="EMBL" id="CP001700">
    <property type="protein sequence ID" value="ACU75129.1"/>
    <property type="molecule type" value="Genomic_DNA"/>
</dbReference>
<sequence>MTPEDAIRDRIAAELAAGRPPLGDLVAAAAAEGRRRKRRTRYAAGAVSAVAVLAVAGAVVRLTPTGTATISQGTGTGPTTTHPAPTSAPSRTPPAKPTAPTSTPSSPSTPPSTTTTTEAGTKLTTTPIVKQVNPGTLRLEKGIYVNFTKDSMSWWEYEGGLTTQYNGSNTWGSDFVSIGAGDRLQGGFYVGDADVAAATVTINGTQHAATVVKVNGTHGWCGLYYLEPPGQPPMKSIQVDVFDATGKDVASSYSGPMSGPPPSSSSPDKARTPPITNIPLGTPFPGVTPTPPPYTKR</sequence>
<dbReference type="InParanoid" id="C7QK55"/>
<dbReference type="Proteomes" id="UP000000851">
    <property type="component" value="Chromosome"/>
</dbReference>
<dbReference type="STRING" id="479433.Caci_6275"/>